<sequence>MLRLIDKTMLAGRYVLAVFFLGLMAGLVLYALRFVTKLWDFASRLFVLSENEDLLTLLYLADSALVASMVAMVAISSYDSLVSRLKEDAAQERMHWVGGLDTGDLKLKLATSIVAISSIHLLQIFLRPGSYDAEETMWALVIHATFLVGVLCLGLLERLTHRTGETSAIQAKQREAKEIHNLDRKEERQEKE</sequence>
<dbReference type="PANTHER" id="PTHR38596">
    <property type="entry name" value="UPF0114 PROTEIN YQHA"/>
    <property type="match status" value="1"/>
</dbReference>
<feature type="transmembrane region" description="Helical" evidence="7">
    <location>
        <begin position="109"/>
        <end position="126"/>
    </location>
</feature>
<keyword evidence="3 7" id="KW-1003">Cell membrane</keyword>
<dbReference type="InterPro" id="IPR020761">
    <property type="entry name" value="UPF0114_bac"/>
</dbReference>
<dbReference type="Pfam" id="PF03350">
    <property type="entry name" value="UPF0114"/>
    <property type="match status" value="1"/>
</dbReference>
<feature type="transmembrane region" description="Helical" evidence="7">
    <location>
        <begin position="54"/>
        <end position="75"/>
    </location>
</feature>
<comment type="caution">
    <text evidence="9">The sequence shown here is derived from an EMBL/GenBank/DDBJ whole genome shotgun (WGS) entry which is preliminary data.</text>
</comment>
<protein>
    <recommendedName>
        <fullName evidence="7">UPF0114 protein IBL26_07145</fullName>
    </recommendedName>
</protein>
<dbReference type="InterPro" id="IPR005134">
    <property type="entry name" value="UPF0114"/>
</dbReference>
<dbReference type="PANTHER" id="PTHR38596:SF1">
    <property type="entry name" value="UPF0114 PROTEIN YQHA"/>
    <property type="match status" value="1"/>
</dbReference>
<comment type="similarity">
    <text evidence="2 7">Belongs to the UPF0114 family.</text>
</comment>
<dbReference type="EMBL" id="JACTVA010000008">
    <property type="protein sequence ID" value="MBC9206609.1"/>
    <property type="molecule type" value="Genomic_DNA"/>
</dbReference>
<accession>A0ABR7RJ47</accession>
<feature type="transmembrane region" description="Helical" evidence="7">
    <location>
        <begin position="138"/>
        <end position="156"/>
    </location>
</feature>
<keyword evidence="6 7" id="KW-0472">Membrane</keyword>
<evidence type="ECO:0000256" key="7">
    <source>
        <dbReference type="HAMAP-Rule" id="MF_00143"/>
    </source>
</evidence>
<keyword evidence="5 7" id="KW-1133">Transmembrane helix</keyword>
<feature type="compositionally biased region" description="Basic and acidic residues" evidence="8">
    <location>
        <begin position="172"/>
        <end position="192"/>
    </location>
</feature>
<evidence type="ECO:0000256" key="5">
    <source>
        <dbReference type="ARBA" id="ARBA00022989"/>
    </source>
</evidence>
<dbReference type="HAMAP" id="MF_00143">
    <property type="entry name" value="UPF0114"/>
    <property type="match status" value="1"/>
</dbReference>
<keyword evidence="10" id="KW-1185">Reference proteome</keyword>
<evidence type="ECO:0000256" key="1">
    <source>
        <dbReference type="ARBA" id="ARBA00004651"/>
    </source>
</evidence>
<evidence type="ECO:0000256" key="6">
    <source>
        <dbReference type="ARBA" id="ARBA00023136"/>
    </source>
</evidence>
<keyword evidence="4 7" id="KW-0812">Transmembrane</keyword>
<reference evidence="9 10" key="1">
    <citation type="journal article" date="2013" name="Int. J. Syst. Evol. Microbiol.">
        <title>Roseomonas aerophila sp. nov., isolated from air.</title>
        <authorList>
            <person name="Kim S.J."/>
            <person name="Weon H.Y."/>
            <person name="Ahn J.H."/>
            <person name="Hong S.B."/>
            <person name="Seok S.J."/>
            <person name="Whang K.S."/>
            <person name="Kwon S.W."/>
        </authorList>
    </citation>
    <scope>NUCLEOTIDE SEQUENCE [LARGE SCALE GENOMIC DNA]</scope>
    <source>
        <strain evidence="9 10">NBRC 108923</strain>
    </source>
</reference>
<dbReference type="Proteomes" id="UP000626026">
    <property type="component" value="Unassembled WGS sequence"/>
</dbReference>
<dbReference type="RefSeq" id="WP_187783779.1">
    <property type="nucleotide sequence ID" value="NZ_JACTVA010000008.1"/>
</dbReference>
<feature type="transmembrane region" description="Helical" evidence="7">
    <location>
        <begin position="12"/>
        <end position="34"/>
    </location>
</feature>
<evidence type="ECO:0000313" key="9">
    <source>
        <dbReference type="EMBL" id="MBC9206609.1"/>
    </source>
</evidence>
<name>A0ABR7RJ47_9PROT</name>
<evidence type="ECO:0000256" key="4">
    <source>
        <dbReference type="ARBA" id="ARBA00022692"/>
    </source>
</evidence>
<evidence type="ECO:0000313" key="10">
    <source>
        <dbReference type="Proteomes" id="UP000626026"/>
    </source>
</evidence>
<comment type="subcellular location">
    <subcellularLocation>
        <location evidence="1 7">Cell membrane</location>
        <topology evidence="1 7">Multi-pass membrane protein</topology>
    </subcellularLocation>
</comment>
<evidence type="ECO:0000256" key="3">
    <source>
        <dbReference type="ARBA" id="ARBA00022475"/>
    </source>
</evidence>
<gene>
    <name evidence="9" type="ORF">IBL26_07145</name>
</gene>
<feature type="region of interest" description="Disordered" evidence="8">
    <location>
        <begin position="170"/>
        <end position="192"/>
    </location>
</feature>
<evidence type="ECO:0000256" key="8">
    <source>
        <dbReference type="SAM" id="MobiDB-lite"/>
    </source>
</evidence>
<organism evidence="9 10">
    <name type="scientific">Teichococcus aerophilus</name>
    <dbReference type="NCBI Taxonomy" id="1224513"/>
    <lineage>
        <taxon>Bacteria</taxon>
        <taxon>Pseudomonadati</taxon>
        <taxon>Pseudomonadota</taxon>
        <taxon>Alphaproteobacteria</taxon>
        <taxon>Acetobacterales</taxon>
        <taxon>Roseomonadaceae</taxon>
        <taxon>Roseomonas</taxon>
    </lineage>
</organism>
<evidence type="ECO:0000256" key="2">
    <source>
        <dbReference type="ARBA" id="ARBA00005774"/>
    </source>
</evidence>
<proteinExistence type="inferred from homology"/>